<dbReference type="GO" id="GO:0006749">
    <property type="term" value="P:glutathione metabolic process"/>
    <property type="evidence" value="ECO:0007669"/>
    <property type="project" value="InterPro"/>
</dbReference>
<dbReference type="SUPFAM" id="SSF56281">
    <property type="entry name" value="Metallo-hydrolase/oxidoreductase"/>
    <property type="match status" value="1"/>
</dbReference>
<dbReference type="InterPro" id="IPR051682">
    <property type="entry name" value="Mito_Persulfide_Diox"/>
</dbReference>
<comment type="caution">
    <text evidence="3">The sequence shown here is derived from an EMBL/GenBank/DDBJ whole genome shotgun (WGS) entry which is preliminary data.</text>
</comment>
<dbReference type="CDD" id="cd07724">
    <property type="entry name" value="POD-like_MBL-fold"/>
    <property type="match status" value="1"/>
</dbReference>
<dbReference type="AlphaFoldDB" id="A0A1F5YGV2"/>
<evidence type="ECO:0000259" key="2">
    <source>
        <dbReference type="SMART" id="SM00849"/>
    </source>
</evidence>
<keyword evidence="1" id="KW-0479">Metal-binding</keyword>
<dbReference type="Pfam" id="PF00753">
    <property type="entry name" value="Lactamase_B"/>
    <property type="match status" value="2"/>
</dbReference>
<keyword evidence="3" id="KW-0378">Hydrolase</keyword>
<sequence length="213" mass="23678">MIFEQVRTGGDRNFGYFLADRTGGCSAVVDPSGRPELFFELNQSHGCELKYVICTHDHSDHTGGANDIARQSPALIVMHKLNGDRADLPVEDGEQILFGSLKLRIIHTPGHSEDSICVLCEDILLTGDTLFVGKVGGTDLEKGAREEYDSLHKKILTLPDETRVYPGHDYGTAPSSTIGREKQTNPFLLCKTFEEFVDLKANWAEYKRKHGIK</sequence>
<dbReference type="InterPro" id="IPR036866">
    <property type="entry name" value="RibonucZ/Hydroxyglut_hydro"/>
</dbReference>
<evidence type="ECO:0000313" key="4">
    <source>
        <dbReference type="Proteomes" id="UP000176992"/>
    </source>
</evidence>
<dbReference type="SMART" id="SM00849">
    <property type="entry name" value="Lactamase_B"/>
    <property type="match status" value="1"/>
</dbReference>
<evidence type="ECO:0000256" key="1">
    <source>
        <dbReference type="ARBA" id="ARBA00022723"/>
    </source>
</evidence>
<proteinExistence type="predicted"/>
<evidence type="ECO:0000313" key="3">
    <source>
        <dbReference type="EMBL" id="OGF99081.1"/>
    </source>
</evidence>
<dbReference type="GO" id="GO:0016787">
    <property type="term" value="F:hydrolase activity"/>
    <property type="evidence" value="ECO:0007669"/>
    <property type="project" value="UniProtKB-KW"/>
</dbReference>
<dbReference type="GO" id="GO:0046872">
    <property type="term" value="F:metal ion binding"/>
    <property type="evidence" value="ECO:0007669"/>
    <property type="project" value="UniProtKB-KW"/>
</dbReference>
<accession>A0A1F5YGV2</accession>
<feature type="domain" description="Metallo-beta-lactamase" evidence="2">
    <location>
        <begin position="12"/>
        <end position="168"/>
    </location>
</feature>
<organism evidence="3 4">
    <name type="scientific">Candidatus Glassbacteria bacterium GWA2_58_10</name>
    <dbReference type="NCBI Taxonomy" id="1817865"/>
    <lineage>
        <taxon>Bacteria</taxon>
        <taxon>Candidatus Glassiibacteriota</taxon>
    </lineage>
</organism>
<gene>
    <name evidence="3" type="ORF">A2Z86_05425</name>
</gene>
<dbReference type="InterPro" id="IPR044528">
    <property type="entry name" value="POD-like_MBL-fold"/>
</dbReference>
<dbReference type="PANTHER" id="PTHR43084:SF1">
    <property type="entry name" value="PERSULFIDE DIOXYGENASE ETHE1, MITOCHONDRIAL"/>
    <property type="match status" value="1"/>
</dbReference>
<dbReference type="EMBL" id="MFIV01000045">
    <property type="protein sequence ID" value="OGF99081.1"/>
    <property type="molecule type" value="Genomic_DNA"/>
</dbReference>
<reference evidence="3 4" key="1">
    <citation type="journal article" date="2016" name="Nat. Commun.">
        <title>Thousands of microbial genomes shed light on interconnected biogeochemical processes in an aquifer system.</title>
        <authorList>
            <person name="Anantharaman K."/>
            <person name="Brown C.T."/>
            <person name="Hug L.A."/>
            <person name="Sharon I."/>
            <person name="Castelle C.J."/>
            <person name="Probst A.J."/>
            <person name="Thomas B.C."/>
            <person name="Singh A."/>
            <person name="Wilkins M.J."/>
            <person name="Karaoz U."/>
            <person name="Brodie E.L."/>
            <person name="Williams K.H."/>
            <person name="Hubbard S.S."/>
            <person name="Banfield J.F."/>
        </authorList>
    </citation>
    <scope>NUCLEOTIDE SEQUENCE [LARGE SCALE GENOMIC DNA]</scope>
</reference>
<name>A0A1F5YGV2_9BACT</name>
<dbReference type="PANTHER" id="PTHR43084">
    <property type="entry name" value="PERSULFIDE DIOXYGENASE ETHE1"/>
    <property type="match status" value="1"/>
</dbReference>
<dbReference type="Gene3D" id="3.60.15.10">
    <property type="entry name" value="Ribonuclease Z/Hydroxyacylglutathione hydrolase-like"/>
    <property type="match status" value="1"/>
</dbReference>
<dbReference type="GO" id="GO:0050313">
    <property type="term" value="F:sulfur dioxygenase activity"/>
    <property type="evidence" value="ECO:0007669"/>
    <property type="project" value="InterPro"/>
</dbReference>
<protein>
    <submittedName>
        <fullName evidence="3">MBL fold metallo-hydrolase</fullName>
    </submittedName>
</protein>
<dbReference type="GO" id="GO:0070813">
    <property type="term" value="P:hydrogen sulfide metabolic process"/>
    <property type="evidence" value="ECO:0007669"/>
    <property type="project" value="TreeGrafter"/>
</dbReference>
<dbReference type="InterPro" id="IPR001279">
    <property type="entry name" value="Metallo-B-lactamas"/>
</dbReference>
<dbReference type="Proteomes" id="UP000176992">
    <property type="component" value="Unassembled WGS sequence"/>
</dbReference>